<dbReference type="EMBL" id="BSFP01000056">
    <property type="protein sequence ID" value="GLL05367.1"/>
    <property type="molecule type" value="Genomic_DNA"/>
</dbReference>
<dbReference type="InterPro" id="IPR009057">
    <property type="entry name" value="Homeodomain-like_sf"/>
</dbReference>
<protein>
    <submittedName>
        <fullName evidence="1">Uncharacterized protein</fullName>
    </submittedName>
</protein>
<comment type="caution">
    <text evidence="1">The sequence shown here is derived from an EMBL/GenBank/DDBJ whole genome shotgun (WGS) entry which is preliminary data.</text>
</comment>
<name>A0A9W6NQQ8_9ACTN</name>
<sequence>MRTIIQTAQERAKREAIRLQAAGWFADGVPVAEIARRLRVSKTAVFGWQ</sequence>
<accession>A0A9W6NQQ8</accession>
<evidence type="ECO:0000313" key="1">
    <source>
        <dbReference type="EMBL" id="GLL05367.1"/>
    </source>
</evidence>
<dbReference type="AlphaFoldDB" id="A0A9W6NQQ8"/>
<gene>
    <name evidence="1" type="ORF">GCM10017581_071140</name>
</gene>
<organism evidence="1 2">
    <name type="scientific">Dactylosporangium matsuzakiense</name>
    <dbReference type="NCBI Taxonomy" id="53360"/>
    <lineage>
        <taxon>Bacteria</taxon>
        <taxon>Bacillati</taxon>
        <taxon>Actinomycetota</taxon>
        <taxon>Actinomycetes</taxon>
        <taxon>Micromonosporales</taxon>
        <taxon>Micromonosporaceae</taxon>
        <taxon>Dactylosporangium</taxon>
    </lineage>
</organism>
<evidence type="ECO:0000313" key="2">
    <source>
        <dbReference type="Proteomes" id="UP001143480"/>
    </source>
</evidence>
<proteinExistence type="predicted"/>
<reference evidence="1" key="2">
    <citation type="submission" date="2023-01" db="EMBL/GenBank/DDBJ databases">
        <authorList>
            <person name="Sun Q."/>
            <person name="Evtushenko L."/>
        </authorList>
    </citation>
    <scope>NUCLEOTIDE SEQUENCE</scope>
    <source>
        <strain evidence="1">VKM Ac-1321</strain>
    </source>
</reference>
<dbReference type="Proteomes" id="UP001143480">
    <property type="component" value="Unassembled WGS sequence"/>
</dbReference>
<dbReference type="Pfam" id="PF13384">
    <property type="entry name" value="HTH_23"/>
    <property type="match status" value="1"/>
</dbReference>
<keyword evidence="2" id="KW-1185">Reference proteome</keyword>
<dbReference type="RefSeq" id="WP_271189833.1">
    <property type="nucleotide sequence ID" value="NZ_BAAAXA010000001.1"/>
</dbReference>
<dbReference type="SUPFAM" id="SSF46689">
    <property type="entry name" value="Homeodomain-like"/>
    <property type="match status" value="1"/>
</dbReference>
<reference evidence="1" key="1">
    <citation type="journal article" date="2014" name="Int. J. Syst. Evol. Microbiol.">
        <title>Complete genome sequence of Corynebacterium casei LMG S-19264T (=DSM 44701T), isolated from a smear-ripened cheese.</title>
        <authorList>
            <consortium name="US DOE Joint Genome Institute (JGI-PGF)"/>
            <person name="Walter F."/>
            <person name="Albersmeier A."/>
            <person name="Kalinowski J."/>
            <person name="Ruckert C."/>
        </authorList>
    </citation>
    <scope>NUCLEOTIDE SEQUENCE</scope>
    <source>
        <strain evidence="1">VKM Ac-1321</strain>
    </source>
</reference>